<dbReference type="Pfam" id="PF07452">
    <property type="entry name" value="CHRD"/>
    <property type="match status" value="1"/>
</dbReference>
<keyword evidence="1" id="KW-0732">Signal</keyword>
<feature type="domain" description="CHRD" evidence="2">
    <location>
        <begin position="37"/>
        <end position="165"/>
    </location>
</feature>
<dbReference type="SMART" id="SM00754">
    <property type="entry name" value="CHRD"/>
    <property type="match status" value="1"/>
</dbReference>
<proteinExistence type="predicted"/>
<dbReference type="Proteomes" id="UP000544110">
    <property type="component" value="Unassembled WGS sequence"/>
</dbReference>
<dbReference type="AlphaFoldDB" id="A0A7Y9RWG4"/>
<reference evidence="3 4" key="1">
    <citation type="submission" date="2020-07" db="EMBL/GenBank/DDBJ databases">
        <title>Sequencing the genomes of 1000 actinobacteria strains.</title>
        <authorList>
            <person name="Klenk H.-P."/>
        </authorList>
    </citation>
    <scope>NUCLEOTIDE SEQUENCE [LARGE SCALE GENOMIC DNA]</scope>
    <source>
        <strain evidence="3 4">DSM 24552</strain>
    </source>
</reference>
<feature type="chain" id="PRO_5030906545" description="CHRD domain-containing protein" evidence="1">
    <location>
        <begin position="33"/>
        <end position="167"/>
    </location>
</feature>
<feature type="signal peptide" evidence="1">
    <location>
        <begin position="1"/>
        <end position="32"/>
    </location>
</feature>
<dbReference type="RefSeq" id="WP_179518280.1">
    <property type="nucleotide sequence ID" value="NZ_JACCAC010000001.1"/>
</dbReference>
<dbReference type="InterPro" id="IPR010895">
    <property type="entry name" value="CHRD"/>
</dbReference>
<keyword evidence="4" id="KW-1185">Reference proteome</keyword>
<sequence>MNPSRKALALAGTAAVVLGGAAALSPVGPASAGHTNTVVSAELDGRSEVGSSRAIAGDPNGTGSAYVFGVDGDPRTLCYVLEVDKIGQARAAHIHRGEAGSNGPVVAFLAAPGDGDAADCLTEGEPGKFADGQTVADILENPEEYYVNVHNDEYPGGAVRGQLVFEQ</sequence>
<comment type="caution">
    <text evidence="3">The sequence shown here is derived from an EMBL/GenBank/DDBJ whole genome shotgun (WGS) entry which is preliminary data.</text>
</comment>
<gene>
    <name evidence="3" type="ORF">BJ989_002226</name>
</gene>
<dbReference type="EMBL" id="JACCAC010000001">
    <property type="protein sequence ID" value="NYG55922.1"/>
    <property type="molecule type" value="Genomic_DNA"/>
</dbReference>
<organism evidence="3 4">
    <name type="scientific">Nocardioides perillae</name>
    <dbReference type="NCBI Taxonomy" id="1119534"/>
    <lineage>
        <taxon>Bacteria</taxon>
        <taxon>Bacillati</taxon>
        <taxon>Actinomycetota</taxon>
        <taxon>Actinomycetes</taxon>
        <taxon>Propionibacteriales</taxon>
        <taxon>Nocardioidaceae</taxon>
        <taxon>Nocardioides</taxon>
    </lineage>
</organism>
<accession>A0A7Y9RWG4</accession>
<protein>
    <recommendedName>
        <fullName evidence="2">CHRD domain-containing protein</fullName>
    </recommendedName>
</protein>
<evidence type="ECO:0000259" key="2">
    <source>
        <dbReference type="SMART" id="SM00754"/>
    </source>
</evidence>
<evidence type="ECO:0000313" key="4">
    <source>
        <dbReference type="Proteomes" id="UP000544110"/>
    </source>
</evidence>
<name>A0A7Y9RWG4_9ACTN</name>
<evidence type="ECO:0000313" key="3">
    <source>
        <dbReference type="EMBL" id="NYG55922.1"/>
    </source>
</evidence>
<evidence type="ECO:0000256" key="1">
    <source>
        <dbReference type="SAM" id="SignalP"/>
    </source>
</evidence>